<accession>A0A0E9X7E5</accession>
<protein>
    <submittedName>
        <fullName evidence="1">Uncharacterized protein</fullName>
    </submittedName>
</protein>
<evidence type="ECO:0000313" key="1">
    <source>
        <dbReference type="EMBL" id="JAH97750.1"/>
    </source>
</evidence>
<reference evidence="1" key="1">
    <citation type="submission" date="2014-11" db="EMBL/GenBank/DDBJ databases">
        <authorList>
            <person name="Amaro Gonzalez C."/>
        </authorList>
    </citation>
    <scope>NUCLEOTIDE SEQUENCE</scope>
</reference>
<sequence>MVPFGIMGIPNTMICRHLSLISKDFNLLCRSGDVSHDQSFSHFNYSLFIAITLHPLPQTVQMAKVQMPRTS</sequence>
<reference evidence="1" key="2">
    <citation type="journal article" date="2015" name="Fish Shellfish Immunol.">
        <title>Early steps in the European eel (Anguilla anguilla)-Vibrio vulnificus interaction in the gills: Role of the RtxA13 toxin.</title>
        <authorList>
            <person name="Callol A."/>
            <person name="Pajuelo D."/>
            <person name="Ebbesson L."/>
            <person name="Teles M."/>
            <person name="MacKenzie S."/>
            <person name="Amaro C."/>
        </authorList>
    </citation>
    <scope>NUCLEOTIDE SEQUENCE</scope>
</reference>
<organism evidence="1">
    <name type="scientific">Anguilla anguilla</name>
    <name type="common">European freshwater eel</name>
    <name type="synonym">Muraena anguilla</name>
    <dbReference type="NCBI Taxonomy" id="7936"/>
    <lineage>
        <taxon>Eukaryota</taxon>
        <taxon>Metazoa</taxon>
        <taxon>Chordata</taxon>
        <taxon>Craniata</taxon>
        <taxon>Vertebrata</taxon>
        <taxon>Euteleostomi</taxon>
        <taxon>Actinopterygii</taxon>
        <taxon>Neopterygii</taxon>
        <taxon>Teleostei</taxon>
        <taxon>Anguilliformes</taxon>
        <taxon>Anguillidae</taxon>
        <taxon>Anguilla</taxon>
    </lineage>
</organism>
<name>A0A0E9X7E5_ANGAN</name>
<proteinExistence type="predicted"/>
<dbReference type="EMBL" id="GBXM01010827">
    <property type="protein sequence ID" value="JAH97750.1"/>
    <property type="molecule type" value="Transcribed_RNA"/>
</dbReference>
<dbReference type="AlphaFoldDB" id="A0A0E9X7E5"/>